<dbReference type="KEGG" id="nhl:Nhal_2931"/>
<dbReference type="EMBL" id="CP001798">
    <property type="protein sequence ID" value="ADE15993.1"/>
    <property type="molecule type" value="Genomic_DNA"/>
</dbReference>
<reference evidence="4" key="1">
    <citation type="submission" date="2010-04" db="EMBL/GenBank/DDBJ databases">
        <title>Complete genome sequence of Nitrosococcus halophilus Nc4, a salt-adapted, aerobic obligate ammonia-oxidizing sulfur purple bacterium.</title>
        <authorList>
            <consortium name="US DOE Joint Genome Institute"/>
            <person name="Campbell M.A."/>
            <person name="Malfatti S.A."/>
            <person name="Chain P.S.G."/>
            <person name="Heidelberg J.F."/>
            <person name="Ward B.B."/>
            <person name="Klotz M.G."/>
        </authorList>
    </citation>
    <scope>NUCLEOTIDE SEQUENCE [LARGE SCALE GENOMIC DNA]</scope>
    <source>
        <strain evidence="4">Nc4</strain>
    </source>
</reference>
<evidence type="ECO:0000313" key="4">
    <source>
        <dbReference type="Proteomes" id="UP000001844"/>
    </source>
</evidence>
<dbReference type="InterPro" id="IPR009057">
    <property type="entry name" value="Homeodomain-like_sf"/>
</dbReference>
<proteinExistence type="predicted"/>
<dbReference type="Proteomes" id="UP000001844">
    <property type="component" value="Chromosome"/>
</dbReference>
<feature type="compositionally biased region" description="Polar residues" evidence="1">
    <location>
        <begin position="128"/>
        <end position="146"/>
    </location>
</feature>
<feature type="compositionally biased region" description="Basic residues" evidence="1">
    <location>
        <begin position="114"/>
        <end position="127"/>
    </location>
</feature>
<keyword evidence="4" id="KW-1185">Reference proteome</keyword>
<evidence type="ECO:0000313" key="3">
    <source>
        <dbReference type="EMBL" id="ADE15993.1"/>
    </source>
</evidence>
<accession>D5BYK5</accession>
<name>D5BYK5_NITHN</name>
<feature type="region of interest" description="Disordered" evidence="1">
    <location>
        <begin position="111"/>
        <end position="146"/>
    </location>
</feature>
<sequence>MGLNVMPAPYSLDLRQKVIEAYANKEGSIRQLATRFKLSKNTVSGFLKRLRETGTVHPKRGEGVGHPAKIDEPRAQYLTEVLQCEPDLTLQELCQRFEVRFGETISTSAMDRGLKKHRITRKKKRSTIPKNTPPGSNNAGLSIGSK</sequence>
<dbReference type="Gene3D" id="1.10.10.10">
    <property type="entry name" value="Winged helix-like DNA-binding domain superfamily/Winged helix DNA-binding domain"/>
    <property type="match status" value="1"/>
</dbReference>
<dbReference type="eggNOG" id="COG3415">
    <property type="taxonomic scope" value="Bacteria"/>
</dbReference>
<dbReference type="HOGENOM" id="CLU_056788_5_0_6"/>
<dbReference type="InterPro" id="IPR036388">
    <property type="entry name" value="WH-like_DNA-bd_sf"/>
</dbReference>
<evidence type="ECO:0000259" key="2">
    <source>
        <dbReference type="Pfam" id="PF01710"/>
    </source>
</evidence>
<feature type="domain" description="Transposase Synechocystis PCC 6803" evidence="2">
    <location>
        <begin position="10"/>
        <end position="133"/>
    </location>
</feature>
<evidence type="ECO:0000256" key="1">
    <source>
        <dbReference type="SAM" id="MobiDB-lite"/>
    </source>
</evidence>
<dbReference type="InterPro" id="IPR002622">
    <property type="entry name" value="Transposase_14"/>
</dbReference>
<dbReference type="SUPFAM" id="SSF46689">
    <property type="entry name" value="Homeodomain-like"/>
    <property type="match status" value="1"/>
</dbReference>
<protein>
    <submittedName>
        <fullName evidence="3">Transposase and inactivated derivatives-like protein</fullName>
    </submittedName>
</protein>
<organism evidence="3 4">
    <name type="scientific">Nitrosococcus halophilus (strain Nc4)</name>
    <dbReference type="NCBI Taxonomy" id="472759"/>
    <lineage>
        <taxon>Bacteria</taxon>
        <taxon>Pseudomonadati</taxon>
        <taxon>Pseudomonadota</taxon>
        <taxon>Gammaproteobacteria</taxon>
        <taxon>Chromatiales</taxon>
        <taxon>Chromatiaceae</taxon>
        <taxon>Nitrosococcus</taxon>
    </lineage>
</organism>
<dbReference type="STRING" id="472759.Nhal_2931"/>
<gene>
    <name evidence="3" type="ordered locus">Nhal_2931</name>
</gene>
<dbReference type="AlphaFoldDB" id="D5BYK5"/>
<dbReference type="Pfam" id="PF01710">
    <property type="entry name" value="HTH_Tnp_IS630"/>
    <property type="match status" value="1"/>
</dbReference>